<dbReference type="InterPro" id="IPR042099">
    <property type="entry name" value="ANL_N_sf"/>
</dbReference>
<protein>
    <submittedName>
        <fullName evidence="3">Crotonobetaine/carnitine-CoA ligase</fullName>
        <ecNumber evidence="3">6.2.1.-</ecNumber>
    </submittedName>
</protein>
<name>A0ABU0ANN1_9BACI</name>
<dbReference type="EC" id="6.2.1.-" evidence="3"/>
<organism evidence="3 4">
    <name type="scientific">Cytobacillus purgationiresistens</name>
    <dbReference type="NCBI Taxonomy" id="863449"/>
    <lineage>
        <taxon>Bacteria</taxon>
        <taxon>Bacillati</taxon>
        <taxon>Bacillota</taxon>
        <taxon>Bacilli</taxon>
        <taxon>Bacillales</taxon>
        <taxon>Bacillaceae</taxon>
        <taxon>Cytobacillus</taxon>
    </lineage>
</organism>
<dbReference type="InterPro" id="IPR020845">
    <property type="entry name" value="AMP-binding_CS"/>
</dbReference>
<proteinExistence type="predicted"/>
<evidence type="ECO:0000259" key="2">
    <source>
        <dbReference type="Pfam" id="PF13193"/>
    </source>
</evidence>
<sequence length="583" mass="66246">MNTDVLLNEMGVKEEVVTKCIEHWANVSGEKLFLYYGESGKKLTYWQFNQITNSIGHSLMEKGIKKGDRISVFLKNPFITTMVMFGIWKCGAIFSPINFNYRGKLLSYQLIDTEPQLLITERAMVPILNEISSEIQGLQAAVHNSLEGDHDYIAEIAELPLNQNFIEFPFERLMQGPTNNLNVEINYWDTANIIYTSGTTGPAKGVVQSHRWINGYTLRMRLFMTQADVVYNDLPLYHVGGAFANIAKAAYSGCTVAIWDKFSPKQFWNRIETCGASMAILLDVMIPWLVNAQPSENDRMNTLNKVHMQPLPKYHHEVAKRFGIDIVSAGFGQTESGNPLAGMIIELEPGKGSPEHFKKGMERHEILERCNTFQIPVIEGNKKLDKGFMGKPTKFFEVAVLDNQDLEVSAGKVGQIAFRPKLPHLIMSEYFNKPNSTTKAFKNLWFHTGDAGYLGEDGYYYFVDRLGGVIRSRGEKISSYQLEDIITSHSEIDFCAAFPVPAEEGDEDDVAIYVVKKANSEIDEEELSEWAEGQMPKYMWPKYIRFTVDLPRTPTNKVEKYKLRDELLQELTAIRENQSSLQI</sequence>
<dbReference type="Pfam" id="PF00501">
    <property type="entry name" value="AMP-binding"/>
    <property type="match status" value="1"/>
</dbReference>
<dbReference type="InterPro" id="IPR045851">
    <property type="entry name" value="AMP-bd_C_sf"/>
</dbReference>
<dbReference type="EMBL" id="JAUSUB010000026">
    <property type="protein sequence ID" value="MDQ0272640.1"/>
    <property type="molecule type" value="Genomic_DNA"/>
</dbReference>
<gene>
    <name evidence="3" type="ORF">J2S17_004533</name>
</gene>
<keyword evidence="4" id="KW-1185">Reference proteome</keyword>
<dbReference type="PROSITE" id="PS00455">
    <property type="entry name" value="AMP_BINDING"/>
    <property type="match status" value="1"/>
</dbReference>
<dbReference type="Gene3D" id="3.30.300.30">
    <property type="match status" value="1"/>
</dbReference>
<reference evidence="3 4" key="1">
    <citation type="submission" date="2023-07" db="EMBL/GenBank/DDBJ databases">
        <title>Genomic Encyclopedia of Type Strains, Phase IV (KMG-IV): sequencing the most valuable type-strain genomes for metagenomic binning, comparative biology and taxonomic classification.</title>
        <authorList>
            <person name="Goeker M."/>
        </authorList>
    </citation>
    <scope>NUCLEOTIDE SEQUENCE [LARGE SCALE GENOMIC DNA]</scope>
    <source>
        <strain evidence="3 4">DSM 23494</strain>
    </source>
</reference>
<dbReference type="Proteomes" id="UP001238088">
    <property type="component" value="Unassembled WGS sequence"/>
</dbReference>
<dbReference type="Gene3D" id="3.40.50.12780">
    <property type="entry name" value="N-terminal domain of ligase-like"/>
    <property type="match status" value="2"/>
</dbReference>
<dbReference type="Pfam" id="PF13193">
    <property type="entry name" value="AMP-binding_C"/>
    <property type="match status" value="1"/>
</dbReference>
<feature type="domain" description="AMP-dependent synthetase/ligase" evidence="1">
    <location>
        <begin position="22"/>
        <end position="421"/>
    </location>
</feature>
<evidence type="ECO:0000313" key="3">
    <source>
        <dbReference type="EMBL" id="MDQ0272640.1"/>
    </source>
</evidence>
<dbReference type="InterPro" id="IPR000873">
    <property type="entry name" value="AMP-dep_synth/lig_dom"/>
</dbReference>
<dbReference type="PANTHER" id="PTHR43201">
    <property type="entry name" value="ACYL-COA SYNTHETASE"/>
    <property type="match status" value="1"/>
</dbReference>
<accession>A0ABU0ANN1</accession>
<dbReference type="RefSeq" id="WP_307478052.1">
    <property type="nucleotide sequence ID" value="NZ_JAUSUB010000026.1"/>
</dbReference>
<feature type="domain" description="AMP-binding enzyme C-terminal" evidence="2">
    <location>
        <begin position="482"/>
        <end position="557"/>
    </location>
</feature>
<comment type="caution">
    <text evidence="3">The sequence shown here is derived from an EMBL/GenBank/DDBJ whole genome shotgun (WGS) entry which is preliminary data.</text>
</comment>
<keyword evidence="3" id="KW-0436">Ligase</keyword>
<dbReference type="GO" id="GO:0016874">
    <property type="term" value="F:ligase activity"/>
    <property type="evidence" value="ECO:0007669"/>
    <property type="project" value="UniProtKB-KW"/>
</dbReference>
<evidence type="ECO:0000259" key="1">
    <source>
        <dbReference type="Pfam" id="PF00501"/>
    </source>
</evidence>
<evidence type="ECO:0000313" key="4">
    <source>
        <dbReference type="Proteomes" id="UP001238088"/>
    </source>
</evidence>
<dbReference type="InterPro" id="IPR025110">
    <property type="entry name" value="AMP-bd_C"/>
</dbReference>
<dbReference type="PANTHER" id="PTHR43201:SF32">
    <property type="entry name" value="2-SUCCINYLBENZOATE--COA LIGASE, CHLOROPLASTIC_PEROXISOMAL"/>
    <property type="match status" value="1"/>
</dbReference>
<dbReference type="SUPFAM" id="SSF56801">
    <property type="entry name" value="Acetyl-CoA synthetase-like"/>
    <property type="match status" value="1"/>
</dbReference>